<dbReference type="InterPro" id="IPR013783">
    <property type="entry name" value="Ig-like_fold"/>
</dbReference>
<name>A0AAV2HIL2_LYMST</name>
<dbReference type="Gene3D" id="2.60.40.10">
    <property type="entry name" value="Immunoglobulins"/>
    <property type="match status" value="1"/>
</dbReference>
<dbReference type="Pfam" id="PF00554">
    <property type="entry name" value="RHD_DNA_bind"/>
    <property type="match status" value="1"/>
</dbReference>
<feature type="compositionally biased region" description="Polar residues" evidence="9">
    <location>
        <begin position="394"/>
        <end position="408"/>
    </location>
</feature>
<comment type="subcellular location">
    <subcellularLocation>
        <location evidence="2">Cytoplasm</location>
    </subcellularLocation>
    <subcellularLocation>
        <location evidence="1">Nucleus</location>
    </subcellularLocation>
</comment>
<feature type="region of interest" description="Disordered" evidence="9">
    <location>
        <begin position="977"/>
        <end position="997"/>
    </location>
</feature>
<keyword evidence="8" id="KW-0539">Nucleus</keyword>
<evidence type="ECO:0000313" key="12">
    <source>
        <dbReference type="Proteomes" id="UP001497497"/>
    </source>
</evidence>
<keyword evidence="5" id="KW-0805">Transcription regulation</keyword>
<evidence type="ECO:0000256" key="2">
    <source>
        <dbReference type="ARBA" id="ARBA00004496"/>
    </source>
</evidence>
<evidence type="ECO:0000256" key="6">
    <source>
        <dbReference type="ARBA" id="ARBA00023125"/>
    </source>
</evidence>
<feature type="region of interest" description="Disordered" evidence="9">
    <location>
        <begin position="540"/>
        <end position="560"/>
    </location>
</feature>
<feature type="region of interest" description="Disordered" evidence="9">
    <location>
        <begin position="2256"/>
        <end position="2288"/>
    </location>
</feature>
<feature type="compositionally biased region" description="Basic and acidic residues" evidence="9">
    <location>
        <begin position="1400"/>
        <end position="1419"/>
    </location>
</feature>
<dbReference type="GO" id="GO:0000978">
    <property type="term" value="F:RNA polymerase II cis-regulatory region sequence-specific DNA binding"/>
    <property type="evidence" value="ECO:0007669"/>
    <property type="project" value="TreeGrafter"/>
</dbReference>
<feature type="region of interest" description="Disordered" evidence="9">
    <location>
        <begin position="615"/>
        <end position="648"/>
    </location>
</feature>
<dbReference type="Gene3D" id="2.60.40.340">
    <property type="entry name" value="Rel homology domain (RHD), DNA-binding domain"/>
    <property type="match status" value="1"/>
</dbReference>
<dbReference type="PANTHER" id="PTHR12533:SF7">
    <property type="entry name" value="NFAT NUCLEAR FACTOR, ISOFORM B"/>
    <property type="match status" value="1"/>
</dbReference>
<reference evidence="11 12" key="1">
    <citation type="submission" date="2024-04" db="EMBL/GenBank/DDBJ databases">
        <authorList>
            <consortium name="Genoscope - CEA"/>
            <person name="William W."/>
        </authorList>
    </citation>
    <scope>NUCLEOTIDE SEQUENCE [LARGE SCALE GENOMIC DNA]</scope>
</reference>
<keyword evidence="12" id="KW-1185">Reference proteome</keyword>
<feature type="region of interest" description="Disordered" evidence="9">
    <location>
        <begin position="1616"/>
        <end position="1645"/>
    </location>
</feature>
<evidence type="ECO:0000259" key="10">
    <source>
        <dbReference type="PROSITE" id="PS50254"/>
    </source>
</evidence>
<feature type="region of interest" description="Disordered" evidence="9">
    <location>
        <begin position="1577"/>
        <end position="1598"/>
    </location>
</feature>
<evidence type="ECO:0000256" key="3">
    <source>
        <dbReference type="ARBA" id="ARBA00022490"/>
    </source>
</evidence>
<dbReference type="InterPro" id="IPR014756">
    <property type="entry name" value="Ig_E-set"/>
</dbReference>
<dbReference type="SMART" id="SM00429">
    <property type="entry name" value="IPT"/>
    <property type="match status" value="1"/>
</dbReference>
<feature type="compositionally biased region" description="Polar residues" evidence="9">
    <location>
        <begin position="2256"/>
        <end position="2283"/>
    </location>
</feature>
<feature type="compositionally biased region" description="Polar residues" evidence="9">
    <location>
        <begin position="623"/>
        <end position="645"/>
    </location>
</feature>
<evidence type="ECO:0000256" key="8">
    <source>
        <dbReference type="ARBA" id="ARBA00023242"/>
    </source>
</evidence>
<protein>
    <recommendedName>
        <fullName evidence="10">RHD domain-containing protein</fullName>
    </recommendedName>
</protein>
<feature type="region of interest" description="Disordered" evidence="9">
    <location>
        <begin position="110"/>
        <end position="138"/>
    </location>
</feature>
<feature type="region of interest" description="Disordered" evidence="9">
    <location>
        <begin position="783"/>
        <end position="804"/>
    </location>
</feature>
<proteinExistence type="predicted"/>
<dbReference type="GO" id="GO:0005634">
    <property type="term" value="C:nucleus"/>
    <property type="evidence" value="ECO:0007669"/>
    <property type="project" value="UniProtKB-SubCell"/>
</dbReference>
<evidence type="ECO:0000256" key="7">
    <source>
        <dbReference type="ARBA" id="ARBA00023163"/>
    </source>
</evidence>
<feature type="region of interest" description="Disordered" evidence="9">
    <location>
        <begin position="1388"/>
        <end position="1419"/>
    </location>
</feature>
<dbReference type="SUPFAM" id="SSF81296">
    <property type="entry name" value="E set domains"/>
    <property type="match status" value="1"/>
</dbReference>
<feature type="domain" description="RHD" evidence="10">
    <location>
        <begin position="1818"/>
        <end position="1995"/>
    </location>
</feature>
<feature type="compositionally biased region" description="Polar residues" evidence="9">
    <location>
        <begin position="919"/>
        <end position="928"/>
    </location>
</feature>
<gene>
    <name evidence="11" type="ORF">GSLYS_00006394001</name>
</gene>
<keyword evidence="6" id="KW-0238">DNA-binding</keyword>
<evidence type="ECO:0000256" key="9">
    <source>
        <dbReference type="SAM" id="MobiDB-lite"/>
    </source>
</evidence>
<dbReference type="PROSITE" id="PS50254">
    <property type="entry name" value="REL_2"/>
    <property type="match status" value="1"/>
</dbReference>
<evidence type="ECO:0000256" key="4">
    <source>
        <dbReference type="ARBA" id="ARBA00022553"/>
    </source>
</evidence>
<dbReference type="Pfam" id="PF16179">
    <property type="entry name" value="RHD_dimer"/>
    <property type="match status" value="1"/>
</dbReference>
<accession>A0AAV2HIL2</accession>
<dbReference type="InterPro" id="IPR037059">
    <property type="entry name" value="RHD_DNA_bind_dom_sf"/>
</dbReference>
<keyword evidence="3" id="KW-0963">Cytoplasm</keyword>
<feature type="region of interest" description="Disordered" evidence="9">
    <location>
        <begin position="453"/>
        <end position="510"/>
    </location>
</feature>
<feature type="compositionally biased region" description="Polar residues" evidence="9">
    <location>
        <begin position="578"/>
        <end position="603"/>
    </location>
</feature>
<dbReference type="InterPro" id="IPR008366">
    <property type="entry name" value="NFAT"/>
</dbReference>
<dbReference type="GO" id="GO:0000981">
    <property type="term" value="F:DNA-binding transcription factor activity, RNA polymerase II-specific"/>
    <property type="evidence" value="ECO:0007669"/>
    <property type="project" value="TreeGrafter"/>
</dbReference>
<comment type="caution">
    <text evidence="11">The sequence shown here is derived from an EMBL/GenBank/DDBJ whole genome shotgun (WGS) entry which is preliminary data.</text>
</comment>
<evidence type="ECO:0000313" key="11">
    <source>
        <dbReference type="EMBL" id="CAL1532315.1"/>
    </source>
</evidence>
<dbReference type="InterPro" id="IPR002909">
    <property type="entry name" value="IPT_dom"/>
</dbReference>
<dbReference type="GO" id="GO:0005737">
    <property type="term" value="C:cytoplasm"/>
    <property type="evidence" value="ECO:0007669"/>
    <property type="project" value="UniProtKB-SubCell"/>
</dbReference>
<evidence type="ECO:0000256" key="5">
    <source>
        <dbReference type="ARBA" id="ARBA00023015"/>
    </source>
</evidence>
<feature type="compositionally biased region" description="Low complexity" evidence="9">
    <location>
        <begin position="929"/>
        <end position="944"/>
    </location>
</feature>
<feature type="compositionally biased region" description="Low complexity" evidence="9">
    <location>
        <begin position="125"/>
        <end position="138"/>
    </location>
</feature>
<feature type="compositionally biased region" description="Low complexity" evidence="9">
    <location>
        <begin position="1625"/>
        <end position="1640"/>
    </location>
</feature>
<feature type="compositionally biased region" description="Polar residues" evidence="9">
    <location>
        <begin position="892"/>
        <end position="911"/>
    </location>
</feature>
<dbReference type="PANTHER" id="PTHR12533">
    <property type="entry name" value="NFAT"/>
    <property type="match status" value="1"/>
</dbReference>
<dbReference type="GO" id="GO:0005667">
    <property type="term" value="C:transcription regulator complex"/>
    <property type="evidence" value="ECO:0007669"/>
    <property type="project" value="TreeGrafter"/>
</dbReference>
<feature type="region of interest" description="Disordered" evidence="9">
    <location>
        <begin position="892"/>
        <end position="944"/>
    </location>
</feature>
<feature type="region of interest" description="Disordered" evidence="9">
    <location>
        <begin position="1784"/>
        <end position="1809"/>
    </location>
</feature>
<dbReference type="InterPro" id="IPR008967">
    <property type="entry name" value="p53-like_TF_DNA-bd_sf"/>
</dbReference>
<dbReference type="SUPFAM" id="SSF49417">
    <property type="entry name" value="p53-like transcription factors"/>
    <property type="match status" value="1"/>
</dbReference>
<feature type="compositionally biased region" description="Low complexity" evidence="9">
    <location>
        <begin position="380"/>
        <end position="393"/>
    </location>
</feature>
<dbReference type="InterPro" id="IPR032397">
    <property type="entry name" value="RHD_dimer"/>
</dbReference>
<feature type="compositionally biased region" description="Polar residues" evidence="9">
    <location>
        <begin position="110"/>
        <end position="124"/>
    </location>
</feature>
<feature type="region of interest" description="Disordered" evidence="9">
    <location>
        <begin position="576"/>
        <end position="603"/>
    </location>
</feature>
<keyword evidence="7" id="KW-0804">Transcription</keyword>
<dbReference type="Proteomes" id="UP001497497">
    <property type="component" value="Unassembled WGS sequence"/>
</dbReference>
<organism evidence="11 12">
    <name type="scientific">Lymnaea stagnalis</name>
    <name type="common">Great pond snail</name>
    <name type="synonym">Helix stagnalis</name>
    <dbReference type="NCBI Taxonomy" id="6523"/>
    <lineage>
        <taxon>Eukaryota</taxon>
        <taxon>Metazoa</taxon>
        <taxon>Spiralia</taxon>
        <taxon>Lophotrochozoa</taxon>
        <taxon>Mollusca</taxon>
        <taxon>Gastropoda</taxon>
        <taxon>Heterobranchia</taxon>
        <taxon>Euthyneura</taxon>
        <taxon>Panpulmonata</taxon>
        <taxon>Hygrophila</taxon>
        <taxon>Lymnaeoidea</taxon>
        <taxon>Lymnaeidae</taxon>
        <taxon>Lymnaea</taxon>
    </lineage>
</organism>
<feature type="region of interest" description="Disordered" evidence="9">
    <location>
        <begin position="380"/>
        <end position="408"/>
    </location>
</feature>
<evidence type="ECO:0000256" key="1">
    <source>
        <dbReference type="ARBA" id="ARBA00004123"/>
    </source>
</evidence>
<sequence>MSSELKDAHSEFINTNASTIDKIMEGDNSGMSKDDHSIQDLVRYLADPTPPLSHKDSMMIDEKGNLQDPNFGSTQIHTTHQTLYNTIQVQGGAQDRSHIDLSDMCCSSTDSSYNSGSLQNSDAPNSHSNDQQHQQHQFLQHHNSFDLGVPMYPDSSGGASGVTDMIYTSTQSATQPVFEDSGSTNQGIGDQGHLQAMVNVGSETQFYHSEPNTQFRSSIPTDTNFHHTLQAQYSDNNVGQFQTQSQPDPGSFQNSTVLPSSYPSPSITQLHFSSTEENLGFSMMDVNHSLINNSRAEPTSQFKVPEKMHVDEPEGIYQAGHTSNTSQYHTGFQFKSDVVSRETDMQTSFNPEGCHQQTSQPNSFNISLDVFSQPLATSDEFSVSGASSSSGQSNMPFDTGNNIYTESTLPSTFDPSSFLNKNLLNSASLQASSTDFQMQQSLITTNSSVEMHYTPTQSSDVQSQSPEFSMQSSPNPSHHSYTPSQTSPSQGNQFQESTNPTVGNPSPSLQDTYQQAINSIQAQSTEFKIHADSNDEPVQFQQNVSSHQQPPGGQNTFQQSSGSDFVHAEIIGPALQSGGYQNSLTSPAPSSDQPLGTMGQQQNFTSPPNMQQIPTLEGPNGFMNFTGNNEVSLPQVQEPSDTNKSAGELSLDSFGTTCTATSELGSFPVGADAFPHLDLVSVVNGNFPVDQNLSSVQHRSLNIDGSTETCPFNPYQFEETNTSISFSSTPHTISNITSQAGLEFNQQAQTVQPVSSSVSTYLDTSSLTSSSDSQVDRYQLETPQFASSKGEQRFGFQTDHDHYPQPMQVQDSGFASKIPDAISSYPYQNHNQSRSPNNALETAMDISSSNQAERTISYEEIHRSIVKAGDQFAGSNSDNNSDYAITRSHLNNETSANLSDNSQPTYSTGSSGFYEDTKPMTSYSAMPESSTTCTTSSSSTTYSSDSSFIPVMGNSFENSLSALQQSTITDLLKSIQTSSAETPTHHPDVRNQISGSVPNFLDTPRASAASTDSMNYVSGGPVSQAQACFVVTMSAVSQKNTEPALTTSSLSQPSQPKLTIVTNPSISASQQGLNTSTITLGQNIFPNPILVSPFVNFSAASSSTTSSPIAQPQIITTNNIGRKPGINFSGPSSGSLPFLVQIPSHQLESKTSSHQNISTLAGKLNLNAVPVQKTNMATIVIPTTGTPVPKNNSQNNRQIFMSLEELQKLLSQEGLSQPSYQQTTSSPQTLVFQKPVSQTLRQNQPKLLIRGATFPSSSRLIQPQHQSLQTRDKLPLIIQQTSPSQAKAHEQTHSLAADSSKPFQLLVNQQPSTHKLQLFQQPQVSEQQPKISLHLKPMTMQQPLLIPSTEQIRLPFQLHGQRVTPMQTEPKASPESQVIYVTQIKQENHQGLQQEPDQEKEDKPPQFHQQGLDERSDRQCSDNLRKDYKHLHSLLTGDSSTNASTQVKSLPSVLNFPNNLQGNFQLSNGTTIGASSVSSNQARTGPHIPASTAPFSFLPLNSTPALSLGGSFLPFSSSGAVGTTNSFPTTTAAIGNSFSAPLTTLAFTNAFSSSFFSKPAESKDSKQEVAGNQLAFPQQSTQSSSHPGSTPSDGVTALDSSSRSLLAQILSDRKRSHTPLSVEINSPNSNSEAPSPLSSPVPFEDGSTQATLIERSADLHIKSDSMQGMNDDDDENASFFDLNAFHKRPSTEETLSPGDKNESVPMKILKGSLNADARSSVQPPLSPEPAFDIGSVVSTASSFSFAFGSKEDNSEVFTFGSGGTGTATTDALKCKDGSKHCRLSTPKPALKMPNGAARSNVPTQQVRPLSRKQKEYSLKAYYSSKFDGMELRILEQPEPHHRARYQTEGSRGAIKDASQQGFPIIKLMGYNKPTKLQVFIGDECGRVKPHGFYQACRVFGKNSTTCAEQEIEGTTVIEIDILPENDMTVKLDCIGILKLRNADVERRIGPKRARDKKKNNTRARLVLRAIVEKPDGVHHVLQVVSNPIVCTQPVGQPEISRMSLTECSIEGGQSLFIIGKNFKNKGTSVLFQKLDVNDDTVSWQAEAEIEQEFFQPTHLICKVPPFKDHLISKPEQVQIVVSCAGKKSDSHLFTYKPVYQVASMVKLEVPMETDTATSSTSMSFVSPEALHLNRMVHQTHAQSSTSSAMFQLPPGTIPTLQNSSPGSTSCTVNPLSHQVPLSHSVPVVSSSAPAVSPMTNPSLSETMSERTLQTFLLDEKPDGLVSKSQAETMTSLAPADNLQSDKAQVNCTAQRSAETSELESTSNSVCGDSPAPTNANGTGVSHHAVSSPSLASALSSKPFVVVLDPGSFQSDSGDKIQQLLQQILEAQSKQAF</sequence>
<dbReference type="EMBL" id="CAXITT010000113">
    <property type="protein sequence ID" value="CAL1532315.1"/>
    <property type="molecule type" value="Genomic_DNA"/>
</dbReference>
<keyword evidence="4" id="KW-0597">Phosphoprotein</keyword>
<dbReference type="FunFam" id="2.60.40.340:FF:000002">
    <property type="entry name" value="Nuclear factor of activated T-cells 5, tonicity-responsive"/>
    <property type="match status" value="1"/>
</dbReference>
<dbReference type="InterPro" id="IPR011539">
    <property type="entry name" value="RHD_DNA_bind_dom"/>
</dbReference>